<dbReference type="GO" id="GO:0010485">
    <property type="term" value="F:histone H4 acetyltransferase activity"/>
    <property type="evidence" value="ECO:0007669"/>
    <property type="project" value="InterPro"/>
</dbReference>
<dbReference type="Gene3D" id="3.40.630.30">
    <property type="match status" value="1"/>
</dbReference>
<keyword evidence="7" id="KW-0808">Transferase</keyword>
<evidence type="ECO:0000256" key="6">
    <source>
        <dbReference type="ARBA" id="ARBA00022490"/>
    </source>
</evidence>
<gene>
    <name evidence="14" type="ORF">P171DRAFT_488533</name>
</gene>
<organism evidence="14 15">
    <name type="scientific">Karstenula rhodostoma CBS 690.94</name>
    <dbReference type="NCBI Taxonomy" id="1392251"/>
    <lineage>
        <taxon>Eukaryota</taxon>
        <taxon>Fungi</taxon>
        <taxon>Dikarya</taxon>
        <taxon>Ascomycota</taxon>
        <taxon>Pezizomycotina</taxon>
        <taxon>Dothideomycetes</taxon>
        <taxon>Pleosporomycetidae</taxon>
        <taxon>Pleosporales</taxon>
        <taxon>Massarineae</taxon>
        <taxon>Didymosphaeriaceae</taxon>
        <taxon>Karstenula</taxon>
    </lineage>
</organism>
<feature type="compositionally biased region" description="Polar residues" evidence="12">
    <location>
        <begin position="444"/>
        <end position="456"/>
    </location>
</feature>
<evidence type="ECO:0000256" key="11">
    <source>
        <dbReference type="ARBA" id="ARBA00049524"/>
    </source>
</evidence>
<dbReference type="GO" id="GO:0043998">
    <property type="term" value="F:histone H2A acetyltransferase activity"/>
    <property type="evidence" value="ECO:0007669"/>
    <property type="project" value="InterPro"/>
</dbReference>
<evidence type="ECO:0000256" key="5">
    <source>
        <dbReference type="ARBA" id="ARBA00015043"/>
    </source>
</evidence>
<accession>A0A9P4PBU2</accession>
<dbReference type="OrthoDB" id="424551at2759"/>
<dbReference type="PANTHER" id="PTHR20531:SF1">
    <property type="entry name" value="N-ALPHA-ACETYLTRANSFERASE 40"/>
    <property type="match status" value="1"/>
</dbReference>
<sequence>MPRLSGRRRRNAATREREATTYSLRVYEERTAKRRKERADRMHPKIPETPKYQPPEKKRELKHPVYGRDYQATPRPRKLETSSLVLGPHLLVDPMTSPRRFTREWNDDVLAAVWKHSQEHGQLKELSGDYKLELRSSTELSEEDRGSCLDIVQHTSMAAYKASRMGWHLPSKRTEMANKDMAYILVRAMDNTRDTFGSDLDTNIVGFISFMIDYDDPPNQHRQVVYIFEIHLAESFRGKGLGKWLMFTVEAMAQSVTIRKTMLTVFVSNKDAIQAYKQMGYDKDEASPQDRETRGRIIPADYWIMSKSWHASNKIVVSPSATPSIFLKPVNFVHSSKRPLVYQTTQIAALHPSCPALLVALKPGPAPTRSYEASNNKAHAWLQAPALIFDTRTIAYMSSQLPGARGPLPPFLPGDATLEGGAVPRFNTEALSRRHSISHYGSNLASTFSQPTLGNTQEEEEEEEEPLSQHCSRDSAHQALEQRFERLIRTQVPRGLTSTSSPVPELPCNGAGYYSEFMLAPRRSKRVIFVNDSLP</sequence>
<feature type="domain" description="N-acetyltransferase" evidence="13">
    <location>
        <begin position="132"/>
        <end position="310"/>
    </location>
</feature>
<dbReference type="InterPro" id="IPR016181">
    <property type="entry name" value="Acyl_CoA_acyltransferase"/>
</dbReference>
<dbReference type="AlphaFoldDB" id="A0A9P4PBU2"/>
<comment type="catalytic activity">
    <reaction evidence="10">
        <text>N-terminal L-seryl-[histone H2A] + acetyl-CoA = N-terminal N(alpha)-acetyl-L-seryl-[histone H2A] + CoA + H(+)</text>
        <dbReference type="Rhea" id="RHEA:50600"/>
        <dbReference type="Rhea" id="RHEA-COMP:12742"/>
        <dbReference type="Rhea" id="RHEA-COMP:12744"/>
        <dbReference type="ChEBI" id="CHEBI:15378"/>
        <dbReference type="ChEBI" id="CHEBI:57287"/>
        <dbReference type="ChEBI" id="CHEBI:57288"/>
        <dbReference type="ChEBI" id="CHEBI:64738"/>
        <dbReference type="ChEBI" id="CHEBI:83690"/>
        <dbReference type="EC" id="2.3.1.257"/>
    </reaction>
</comment>
<evidence type="ECO:0000313" key="15">
    <source>
        <dbReference type="Proteomes" id="UP000799764"/>
    </source>
</evidence>
<protein>
    <recommendedName>
        <fullName evidence="5">N-alpha-acetyltransferase 40</fullName>
        <ecNumber evidence="4">2.3.1.257</ecNumber>
    </recommendedName>
</protein>
<comment type="catalytic activity">
    <reaction evidence="11">
        <text>N-terminal L-seryl-[histone H4] + acetyl-CoA = N-terminal N(alpha)-acetyl-L-seryl-[histone H4] + CoA + H(+)</text>
        <dbReference type="Rhea" id="RHEA:50596"/>
        <dbReference type="Rhea" id="RHEA-COMP:12740"/>
        <dbReference type="Rhea" id="RHEA-COMP:12743"/>
        <dbReference type="ChEBI" id="CHEBI:15378"/>
        <dbReference type="ChEBI" id="CHEBI:57287"/>
        <dbReference type="ChEBI" id="CHEBI:57288"/>
        <dbReference type="ChEBI" id="CHEBI:64738"/>
        <dbReference type="ChEBI" id="CHEBI:83690"/>
        <dbReference type="EC" id="2.3.1.257"/>
    </reaction>
</comment>
<name>A0A9P4PBU2_9PLEO</name>
<feature type="region of interest" description="Disordered" evidence="12">
    <location>
        <begin position="1"/>
        <end position="64"/>
    </location>
</feature>
<keyword evidence="6" id="KW-0963">Cytoplasm</keyword>
<dbReference type="Pfam" id="PF00583">
    <property type="entry name" value="Acetyltransf_1"/>
    <property type="match status" value="1"/>
</dbReference>
<comment type="subcellular location">
    <subcellularLocation>
        <location evidence="2">Cytoplasm</location>
    </subcellularLocation>
    <subcellularLocation>
        <location evidence="1">Nucleus</location>
    </subcellularLocation>
</comment>
<feature type="compositionally biased region" description="Acidic residues" evidence="12">
    <location>
        <begin position="457"/>
        <end position="466"/>
    </location>
</feature>
<feature type="compositionally biased region" description="Basic residues" evidence="12">
    <location>
        <begin position="1"/>
        <end position="12"/>
    </location>
</feature>
<feature type="region of interest" description="Disordered" evidence="12">
    <location>
        <begin position="444"/>
        <end position="475"/>
    </location>
</feature>
<dbReference type="GO" id="GO:0005737">
    <property type="term" value="C:cytoplasm"/>
    <property type="evidence" value="ECO:0007669"/>
    <property type="project" value="UniProtKB-SubCell"/>
</dbReference>
<keyword evidence="8" id="KW-0539">Nucleus</keyword>
<evidence type="ECO:0000256" key="4">
    <source>
        <dbReference type="ARBA" id="ARBA00012950"/>
    </source>
</evidence>
<keyword evidence="15" id="KW-1185">Reference proteome</keyword>
<dbReference type="PROSITE" id="PS51186">
    <property type="entry name" value="GNAT"/>
    <property type="match status" value="1"/>
</dbReference>
<evidence type="ECO:0000256" key="9">
    <source>
        <dbReference type="ARBA" id="ARBA00023315"/>
    </source>
</evidence>
<dbReference type="GO" id="GO:1990189">
    <property type="term" value="F:protein N-terminal-serine acetyltransferase activity"/>
    <property type="evidence" value="ECO:0007669"/>
    <property type="project" value="UniProtKB-EC"/>
</dbReference>
<evidence type="ECO:0000256" key="12">
    <source>
        <dbReference type="SAM" id="MobiDB-lite"/>
    </source>
</evidence>
<evidence type="ECO:0000256" key="3">
    <source>
        <dbReference type="ARBA" id="ARBA00008870"/>
    </source>
</evidence>
<dbReference type="EMBL" id="MU001506">
    <property type="protein sequence ID" value="KAF2440952.1"/>
    <property type="molecule type" value="Genomic_DNA"/>
</dbReference>
<dbReference type="Proteomes" id="UP000799764">
    <property type="component" value="Unassembled WGS sequence"/>
</dbReference>
<dbReference type="EC" id="2.3.1.257" evidence="4"/>
<dbReference type="PANTHER" id="PTHR20531">
    <property type="entry name" value="N-ALPHA-ACETYLTRANSFERASE 40"/>
    <property type="match status" value="1"/>
</dbReference>
<dbReference type="InterPro" id="IPR000182">
    <property type="entry name" value="GNAT_dom"/>
</dbReference>
<comment type="similarity">
    <text evidence="3">Belongs to the acetyltransferase family. NAA40 subfamily.</text>
</comment>
<evidence type="ECO:0000256" key="1">
    <source>
        <dbReference type="ARBA" id="ARBA00004123"/>
    </source>
</evidence>
<evidence type="ECO:0000256" key="10">
    <source>
        <dbReference type="ARBA" id="ARBA00047821"/>
    </source>
</evidence>
<dbReference type="SUPFAM" id="SSF55729">
    <property type="entry name" value="Acyl-CoA N-acyltransferases (Nat)"/>
    <property type="match status" value="1"/>
</dbReference>
<dbReference type="InterPro" id="IPR039949">
    <property type="entry name" value="NAA40"/>
</dbReference>
<dbReference type="GO" id="GO:0005634">
    <property type="term" value="C:nucleus"/>
    <property type="evidence" value="ECO:0007669"/>
    <property type="project" value="UniProtKB-SubCell"/>
</dbReference>
<evidence type="ECO:0000256" key="2">
    <source>
        <dbReference type="ARBA" id="ARBA00004496"/>
    </source>
</evidence>
<evidence type="ECO:0000259" key="13">
    <source>
        <dbReference type="PROSITE" id="PS51186"/>
    </source>
</evidence>
<comment type="caution">
    <text evidence="14">The sequence shown here is derived from an EMBL/GenBank/DDBJ whole genome shotgun (WGS) entry which is preliminary data.</text>
</comment>
<keyword evidence="9" id="KW-0012">Acyltransferase</keyword>
<evidence type="ECO:0000256" key="7">
    <source>
        <dbReference type="ARBA" id="ARBA00022679"/>
    </source>
</evidence>
<feature type="compositionally biased region" description="Basic and acidic residues" evidence="12">
    <location>
        <begin position="26"/>
        <end position="63"/>
    </location>
</feature>
<dbReference type="CDD" id="cd04301">
    <property type="entry name" value="NAT_SF"/>
    <property type="match status" value="1"/>
</dbReference>
<evidence type="ECO:0000256" key="8">
    <source>
        <dbReference type="ARBA" id="ARBA00023242"/>
    </source>
</evidence>
<evidence type="ECO:0000313" key="14">
    <source>
        <dbReference type="EMBL" id="KAF2440952.1"/>
    </source>
</evidence>
<reference evidence="14" key="1">
    <citation type="journal article" date="2020" name="Stud. Mycol.">
        <title>101 Dothideomycetes genomes: a test case for predicting lifestyles and emergence of pathogens.</title>
        <authorList>
            <person name="Haridas S."/>
            <person name="Albert R."/>
            <person name="Binder M."/>
            <person name="Bloem J."/>
            <person name="Labutti K."/>
            <person name="Salamov A."/>
            <person name="Andreopoulos B."/>
            <person name="Baker S."/>
            <person name="Barry K."/>
            <person name="Bills G."/>
            <person name="Bluhm B."/>
            <person name="Cannon C."/>
            <person name="Castanera R."/>
            <person name="Culley D."/>
            <person name="Daum C."/>
            <person name="Ezra D."/>
            <person name="Gonzalez J."/>
            <person name="Henrissat B."/>
            <person name="Kuo A."/>
            <person name="Liang C."/>
            <person name="Lipzen A."/>
            <person name="Lutzoni F."/>
            <person name="Magnuson J."/>
            <person name="Mondo S."/>
            <person name="Nolan M."/>
            <person name="Ohm R."/>
            <person name="Pangilinan J."/>
            <person name="Park H.-J."/>
            <person name="Ramirez L."/>
            <person name="Alfaro M."/>
            <person name="Sun H."/>
            <person name="Tritt A."/>
            <person name="Yoshinaga Y."/>
            <person name="Zwiers L.-H."/>
            <person name="Turgeon B."/>
            <person name="Goodwin S."/>
            <person name="Spatafora J."/>
            <person name="Crous P."/>
            <person name="Grigoriev I."/>
        </authorList>
    </citation>
    <scope>NUCLEOTIDE SEQUENCE</scope>
    <source>
        <strain evidence="14">CBS 690.94</strain>
    </source>
</reference>
<proteinExistence type="inferred from homology"/>